<keyword evidence="3" id="KW-1185">Reference proteome</keyword>
<feature type="region of interest" description="Disordered" evidence="1">
    <location>
        <begin position="103"/>
        <end position="122"/>
    </location>
</feature>
<feature type="region of interest" description="Disordered" evidence="1">
    <location>
        <begin position="133"/>
        <end position="192"/>
    </location>
</feature>
<dbReference type="Proteomes" id="UP000799324">
    <property type="component" value="Unassembled WGS sequence"/>
</dbReference>
<proteinExistence type="predicted"/>
<protein>
    <submittedName>
        <fullName evidence="2">Uncharacterized protein</fullName>
    </submittedName>
</protein>
<feature type="compositionally biased region" description="Polar residues" evidence="1">
    <location>
        <begin position="344"/>
        <end position="361"/>
    </location>
</feature>
<name>A0A6A6TRM9_9PLEO</name>
<feature type="compositionally biased region" description="Acidic residues" evidence="1">
    <location>
        <begin position="235"/>
        <end position="252"/>
    </location>
</feature>
<feature type="compositionally biased region" description="Polar residues" evidence="1">
    <location>
        <begin position="175"/>
        <end position="191"/>
    </location>
</feature>
<evidence type="ECO:0000256" key="1">
    <source>
        <dbReference type="SAM" id="MobiDB-lite"/>
    </source>
</evidence>
<feature type="region of interest" description="Disordered" evidence="1">
    <location>
        <begin position="46"/>
        <end position="66"/>
    </location>
</feature>
<dbReference type="EMBL" id="MU004293">
    <property type="protein sequence ID" value="KAF2661593.1"/>
    <property type="molecule type" value="Genomic_DNA"/>
</dbReference>
<sequence length="387" mass="42447">MGPKRDRNSRESSKKESEREENEKKKEELKMRIAELEEAKKAEARKYGFSLPPNPKTKGVKENKNDAKQVEFGLSKKKAAKSASGISGSKVVNDADVTDDGVKVAGEEVKTENPLGDGPEMDMVEDIVGTKAAVTQDRSIDKSERVKAPGAPPARPTATASKDPAAERSKLKSTVPFTEDTSTQGRTSNEVNLLKSWILFVNEDLEPDAEIAEMRRKLWPWALKVKGWENPPQEDPPDTESSSDGDDDESDSEPPTKKLKPTPEDDDSNDSDHGDGSQDGEEEPAKRVRFAFPKTPGSGSRGNRSKSEPARKSKRQQKEAPQFIGDIDAIEKIARKAGKPSKNEAVTTKTTNSKEAGTNLSELHKTDETTGTGEYGEEREEKGDLVR</sequence>
<feature type="region of interest" description="Disordered" evidence="1">
    <location>
        <begin position="1"/>
        <end position="28"/>
    </location>
</feature>
<feature type="region of interest" description="Disordered" evidence="1">
    <location>
        <begin position="227"/>
        <end position="387"/>
    </location>
</feature>
<evidence type="ECO:0000313" key="3">
    <source>
        <dbReference type="Proteomes" id="UP000799324"/>
    </source>
</evidence>
<organism evidence="2 3">
    <name type="scientific">Lophiostoma macrostomum CBS 122681</name>
    <dbReference type="NCBI Taxonomy" id="1314788"/>
    <lineage>
        <taxon>Eukaryota</taxon>
        <taxon>Fungi</taxon>
        <taxon>Dikarya</taxon>
        <taxon>Ascomycota</taxon>
        <taxon>Pezizomycotina</taxon>
        <taxon>Dothideomycetes</taxon>
        <taxon>Pleosporomycetidae</taxon>
        <taxon>Pleosporales</taxon>
        <taxon>Lophiostomataceae</taxon>
        <taxon>Lophiostoma</taxon>
    </lineage>
</organism>
<dbReference type="AlphaFoldDB" id="A0A6A6TRM9"/>
<accession>A0A6A6TRM9</accession>
<evidence type="ECO:0000313" key="2">
    <source>
        <dbReference type="EMBL" id="KAF2661593.1"/>
    </source>
</evidence>
<feature type="compositionally biased region" description="Basic and acidic residues" evidence="1">
    <location>
        <begin position="138"/>
        <end position="147"/>
    </location>
</feature>
<reference evidence="2" key="1">
    <citation type="journal article" date="2020" name="Stud. Mycol.">
        <title>101 Dothideomycetes genomes: a test case for predicting lifestyles and emergence of pathogens.</title>
        <authorList>
            <person name="Haridas S."/>
            <person name="Albert R."/>
            <person name="Binder M."/>
            <person name="Bloem J."/>
            <person name="Labutti K."/>
            <person name="Salamov A."/>
            <person name="Andreopoulos B."/>
            <person name="Baker S."/>
            <person name="Barry K."/>
            <person name="Bills G."/>
            <person name="Bluhm B."/>
            <person name="Cannon C."/>
            <person name="Castanera R."/>
            <person name="Culley D."/>
            <person name="Daum C."/>
            <person name="Ezra D."/>
            <person name="Gonzalez J."/>
            <person name="Henrissat B."/>
            <person name="Kuo A."/>
            <person name="Liang C."/>
            <person name="Lipzen A."/>
            <person name="Lutzoni F."/>
            <person name="Magnuson J."/>
            <person name="Mondo S."/>
            <person name="Nolan M."/>
            <person name="Ohm R."/>
            <person name="Pangilinan J."/>
            <person name="Park H.-J."/>
            <person name="Ramirez L."/>
            <person name="Alfaro M."/>
            <person name="Sun H."/>
            <person name="Tritt A."/>
            <person name="Yoshinaga Y."/>
            <person name="Zwiers L.-H."/>
            <person name="Turgeon B."/>
            <person name="Goodwin S."/>
            <person name="Spatafora J."/>
            <person name="Crous P."/>
            <person name="Grigoriev I."/>
        </authorList>
    </citation>
    <scope>NUCLEOTIDE SEQUENCE</scope>
    <source>
        <strain evidence="2">CBS 122681</strain>
    </source>
</reference>
<gene>
    <name evidence="2" type="ORF">K491DRAFT_673893</name>
</gene>